<gene>
    <name evidence="3" type="ORF">ASCRUDRAFT_106960</name>
</gene>
<evidence type="ECO:0000256" key="1">
    <source>
        <dbReference type="SAM" id="Coils"/>
    </source>
</evidence>
<sequence length="159" mass="19414">MNNNNNSIVMNTINNKYNMNNNNMNNMNNSNDDERVVKVYLDVLNRLKQYVNEIENRIKEKKMECSNLQQRMEIIKSEEKLIRKNFVEDFEFKKSEVDKKMGMINNKFEINRLRLRIQKDKLKHEIDLIDMRIRQKERKQQEKQIEMEMKRNTRGGELI</sequence>
<feature type="region of interest" description="Disordered" evidence="2">
    <location>
        <begin position="139"/>
        <end position="159"/>
    </location>
</feature>
<keyword evidence="4" id="KW-1185">Reference proteome</keyword>
<reference evidence="4" key="1">
    <citation type="submission" date="2016-05" db="EMBL/GenBank/DDBJ databases">
        <title>Comparative genomics of biotechnologically important yeasts.</title>
        <authorList>
            <consortium name="DOE Joint Genome Institute"/>
            <person name="Riley R."/>
            <person name="Haridas S."/>
            <person name="Wolfe K.H."/>
            <person name="Lopes M.R."/>
            <person name="Hittinger C.T."/>
            <person name="Goker M."/>
            <person name="Salamov A."/>
            <person name="Wisecaver J."/>
            <person name="Long T.M."/>
            <person name="Aerts A.L."/>
            <person name="Barry K."/>
            <person name="Choi C."/>
            <person name="Clum A."/>
            <person name="Coughlan A.Y."/>
            <person name="Deshpande S."/>
            <person name="Douglass A.P."/>
            <person name="Hanson S.J."/>
            <person name="Klenk H.-P."/>
            <person name="Labutti K."/>
            <person name="Lapidus A."/>
            <person name="Lindquist E."/>
            <person name="Lipzen A."/>
            <person name="Meier-Kolthoff J.P."/>
            <person name="Ohm R.A."/>
            <person name="Otillar R.P."/>
            <person name="Pangilinan J."/>
            <person name="Peng Y."/>
            <person name="Rokas A."/>
            <person name="Rosa C.A."/>
            <person name="Scheuner C."/>
            <person name="Sibirny A.A."/>
            <person name="Slot J.C."/>
            <person name="Stielow J.B."/>
            <person name="Sun H."/>
            <person name="Kurtzman C.P."/>
            <person name="Blackwell M."/>
            <person name="Grigoriev I.V."/>
            <person name="Jeffries T.W."/>
        </authorList>
    </citation>
    <scope>NUCLEOTIDE SEQUENCE [LARGE SCALE GENOMIC DNA]</scope>
    <source>
        <strain evidence="4">DSM 1968</strain>
    </source>
</reference>
<protein>
    <submittedName>
        <fullName evidence="3">Uncharacterized protein</fullName>
    </submittedName>
</protein>
<dbReference type="AlphaFoldDB" id="A0A1D2VDW3"/>
<dbReference type="RefSeq" id="XP_020046096.1">
    <property type="nucleotide sequence ID" value="XM_020188664.1"/>
</dbReference>
<feature type="coiled-coil region" evidence="1">
    <location>
        <begin position="44"/>
        <end position="78"/>
    </location>
</feature>
<evidence type="ECO:0000313" key="3">
    <source>
        <dbReference type="EMBL" id="ODV59789.1"/>
    </source>
</evidence>
<keyword evidence="1" id="KW-0175">Coiled coil</keyword>
<dbReference type="InParanoid" id="A0A1D2VDW3"/>
<feature type="compositionally biased region" description="Basic and acidic residues" evidence="2">
    <location>
        <begin position="139"/>
        <end position="151"/>
    </location>
</feature>
<evidence type="ECO:0000313" key="4">
    <source>
        <dbReference type="Proteomes" id="UP000095038"/>
    </source>
</evidence>
<dbReference type="GeneID" id="30962300"/>
<evidence type="ECO:0000256" key="2">
    <source>
        <dbReference type="SAM" id="MobiDB-lite"/>
    </source>
</evidence>
<dbReference type="Proteomes" id="UP000095038">
    <property type="component" value="Unassembled WGS sequence"/>
</dbReference>
<organism evidence="3 4">
    <name type="scientific">Ascoidea rubescens DSM 1968</name>
    <dbReference type="NCBI Taxonomy" id="1344418"/>
    <lineage>
        <taxon>Eukaryota</taxon>
        <taxon>Fungi</taxon>
        <taxon>Dikarya</taxon>
        <taxon>Ascomycota</taxon>
        <taxon>Saccharomycotina</taxon>
        <taxon>Saccharomycetes</taxon>
        <taxon>Ascoideaceae</taxon>
        <taxon>Ascoidea</taxon>
    </lineage>
</organism>
<name>A0A1D2VDW3_9ASCO</name>
<accession>A0A1D2VDW3</accession>
<dbReference type="EMBL" id="KV454484">
    <property type="protein sequence ID" value="ODV59789.1"/>
    <property type="molecule type" value="Genomic_DNA"/>
</dbReference>
<proteinExistence type="predicted"/>